<gene>
    <name evidence="1" type="ORF">RIF29_14139</name>
</gene>
<proteinExistence type="predicted"/>
<comment type="caution">
    <text evidence="1">The sequence shown here is derived from an EMBL/GenBank/DDBJ whole genome shotgun (WGS) entry which is preliminary data.</text>
</comment>
<organism evidence="1 2">
    <name type="scientific">Crotalaria pallida</name>
    <name type="common">Smooth rattlebox</name>
    <name type="synonym">Crotalaria striata</name>
    <dbReference type="NCBI Taxonomy" id="3830"/>
    <lineage>
        <taxon>Eukaryota</taxon>
        <taxon>Viridiplantae</taxon>
        <taxon>Streptophyta</taxon>
        <taxon>Embryophyta</taxon>
        <taxon>Tracheophyta</taxon>
        <taxon>Spermatophyta</taxon>
        <taxon>Magnoliopsida</taxon>
        <taxon>eudicotyledons</taxon>
        <taxon>Gunneridae</taxon>
        <taxon>Pentapetalae</taxon>
        <taxon>rosids</taxon>
        <taxon>fabids</taxon>
        <taxon>Fabales</taxon>
        <taxon>Fabaceae</taxon>
        <taxon>Papilionoideae</taxon>
        <taxon>50 kb inversion clade</taxon>
        <taxon>genistoids sensu lato</taxon>
        <taxon>core genistoids</taxon>
        <taxon>Crotalarieae</taxon>
        <taxon>Crotalaria</taxon>
    </lineage>
</organism>
<name>A0AAN9FJI1_CROPI</name>
<evidence type="ECO:0000313" key="1">
    <source>
        <dbReference type="EMBL" id="KAK7273093.1"/>
    </source>
</evidence>
<keyword evidence="2" id="KW-1185">Reference proteome</keyword>
<dbReference type="EMBL" id="JAYWIO010000003">
    <property type="protein sequence ID" value="KAK7273093.1"/>
    <property type="molecule type" value="Genomic_DNA"/>
</dbReference>
<dbReference type="AlphaFoldDB" id="A0AAN9FJI1"/>
<reference evidence="1 2" key="1">
    <citation type="submission" date="2024-01" db="EMBL/GenBank/DDBJ databases">
        <title>The genomes of 5 underutilized Papilionoideae crops provide insights into root nodulation and disease resistanc.</title>
        <authorList>
            <person name="Yuan L."/>
        </authorList>
    </citation>
    <scope>NUCLEOTIDE SEQUENCE [LARGE SCALE GENOMIC DNA]</scope>
    <source>
        <strain evidence="1">ZHUSHIDOU_FW_LH</strain>
        <tissue evidence="1">Leaf</tissue>
    </source>
</reference>
<accession>A0AAN9FJI1</accession>
<evidence type="ECO:0000313" key="2">
    <source>
        <dbReference type="Proteomes" id="UP001372338"/>
    </source>
</evidence>
<protein>
    <submittedName>
        <fullName evidence="1">Uncharacterized protein</fullName>
    </submittedName>
</protein>
<dbReference type="Proteomes" id="UP001372338">
    <property type="component" value="Unassembled WGS sequence"/>
</dbReference>
<sequence>MKLLKTHSGYRKSVEVQFPLTPGLPENIIEAERRLRHKSVLPTLSHSLSLSLSVTVDVFQSSLSLSLVEFSLYMASSMMQDDSSSSTSPSVVSPSRNRMMAKRYLHMIDFYMHLFLENQRKKQTSPEAVEARRVEKLRILMSMR</sequence>